<dbReference type="AlphaFoldDB" id="A0A7V7RPI6"/>
<dbReference type="Gene3D" id="3.40.630.40">
    <property type="entry name" value="Zn-dependent exopeptidases"/>
    <property type="match status" value="1"/>
</dbReference>
<feature type="domain" description="MurNAc-LAA" evidence="2">
    <location>
        <begin position="63"/>
        <end position="176"/>
    </location>
</feature>
<evidence type="ECO:0000313" key="4">
    <source>
        <dbReference type="Proteomes" id="UP000441354"/>
    </source>
</evidence>
<dbReference type="Pfam" id="PF01520">
    <property type="entry name" value="Amidase_3"/>
    <property type="match status" value="1"/>
</dbReference>
<comment type="caution">
    <text evidence="3">The sequence shown here is derived from an EMBL/GenBank/DDBJ whole genome shotgun (WGS) entry which is preliminary data.</text>
</comment>
<name>A0A7V7RPI6_9BACI</name>
<dbReference type="SUPFAM" id="SSF53187">
    <property type="entry name" value="Zn-dependent exopeptidases"/>
    <property type="match status" value="1"/>
</dbReference>
<dbReference type="InterPro" id="IPR002508">
    <property type="entry name" value="MurNAc-LAA_cat"/>
</dbReference>
<dbReference type="SMART" id="SM00646">
    <property type="entry name" value="Ami_3"/>
    <property type="match status" value="1"/>
</dbReference>
<dbReference type="GO" id="GO:0009253">
    <property type="term" value="P:peptidoglycan catabolic process"/>
    <property type="evidence" value="ECO:0007669"/>
    <property type="project" value="InterPro"/>
</dbReference>
<protein>
    <submittedName>
        <fullName evidence="3">N-acetylmuramoyl-L-alanine amidase</fullName>
    </submittedName>
</protein>
<dbReference type="RefSeq" id="WP_151571782.1">
    <property type="nucleotide sequence ID" value="NZ_WBOT01000001.1"/>
</dbReference>
<dbReference type="InterPro" id="IPR050695">
    <property type="entry name" value="N-acetylmuramoyl_amidase_3"/>
</dbReference>
<evidence type="ECO:0000256" key="1">
    <source>
        <dbReference type="ARBA" id="ARBA00022801"/>
    </source>
</evidence>
<proteinExistence type="predicted"/>
<dbReference type="EMBL" id="WBOT01000001">
    <property type="protein sequence ID" value="KAB2335098.1"/>
    <property type="molecule type" value="Genomic_DNA"/>
</dbReference>
<reference evidence="3 4" key="1">
    <citation type="journal article" date="2014" name="Arch. Microbiol.">
        <title>Bacillus mesophilum sp. nov., strain IITR-54T, a novel 4-chlorobiphenyl dechlorinating bacterium.</title>
        <authorList>
            <person name="Manickam N."/>
            <person name="Singh N.K."/>
            <person name="Bajaj A."/>
            <person name="Kumar R.M."/>
            <person name="Kaur G."/>
            <person name="Kaur N."/>
            <person name="Bala M."/>
            <person name="Kumar A."/>
            <person name="Mayilraj S."/>
        </authorList>
    </citation>
    <scope>NUCLEOTIDE SEQUENCE [LARGE SCALE GENOMIC DNA]</scope>
    <source>
        <strain evidence="3 4">IITR-54</strain>
    </source>
</reference>
<dbReference type="CDD" id="cd02696">
    <property type="entry name" value="MurNAc-LAA"/>
    <property type="match status" value="1"/>
</dbReference>
<gene>
    <name evidence="3" type="ORF">F7732_00550</name>
</gene>
<sequence length="262" mass="29081">MVKIKVDPGHGGTDPGAVGNGLREKDLTLTISKKIRDMLLQYQDVQVSLTRETDKTLSLKQRTDMANAWGADFLFSIHINAGGGTGYEDFRFNKVSVSSRTAKVQRAIHGSVMVEIKDYNVFDRGAKSANFHMLRESNMPGVLTENLFIDRAADAKLLKNDKFLDAIARGHVNGLVTAFGLKLKQSEKSNSQKQEDDIMSQPFNPTSQTIKNSVSTVLSRFEQKDPALSKEWRDKQRDGELTISDAVGLLYVAVDRGFIQGK</sequence>
<accession>A0A7V7RPI6</accession>
<organism evidence="3 4">
    <name type="scientific">Bacillus mesophilum</name>
    <dbReference type="NCBI Taxonomy" id="1071718"/>
    <lineage>
        <taxon>Bacteria</taxon>
        <taxon>Bacillati</taxon>
        <taxon>Bacillota</taxon>
        <taxon>Bacilli</taxon>
        <taxon>Bacillales</taxon>
        <taxon>Bacillaceae</taxon>
        <taxon>Bacillus</taxon>
    </lineage>
</organism>
<dbReference type="PANTHER" id="PTHR30404">
    <property type="entry name" value="N-ACETYLMURAMOYL-L-ALANINE AMIDASE"/>
    <property type="match status" value="1"/>
</dbReference>
<dbReference type="PANTHER" id="PTHR30404:SF0">
    <property type="entry name" value="N-ACETYLMURAMOYL-L-ALANINE AMIDASE AMIC"/>
    <property type="match status" value="1"/>
</dbReference>
<keyword evidence="1" id="KW-0378">Hydrolase</keyword>
<evidence type="ECO:0000313" key="3">
    <source>
        <dbReference type="EMBL" id="KAB2335098.1"/>
    </source>
</evidence>
<dbReference type="OrthoDB" id="9763643at2"/>
<evidence type="ECO:0000259" key="2">
    <source>
        <dbReference type="SMART" id="SM00646"/>
    </source>
</evidence>
<dbReference type="GO" id="GO:0030288">
    <property type="term" value="C:outer membrane-bounded periplasmic space"/>
    <property type="evidence" value="ECO:0007669"/>
    <property type="project" value="TreeGrafter"/>
</dbReference>
<dbReference type="GO" id="GO:0008745">
    <property type="term" value="F:N-acetylmuramoyl-L-alanine amidase activity"/>
    <property type="evidence" value="ECO:0007669"/>
    <property type="project" value="InterPro"/>
</dbReference>
<dbReference type="Proteomes" id="UP000441354">
    <property type="component" value="Unassembled WGS sequence"/>
</dbReference>
<keyword evidence="4" id="KW-1185">Reference proteome</keyword>